<feature type="domain" description="RecF/RecN/SMC N-terminal" evidence="1">
    <location>
        <begin position="54"/>
        <end position="137"/>
    </location>
</feature>
<dbReference type="Pfam" id="PF02463">
    <property type="entry name" value="SMC_N"/>
    <property type="match status" value="1"/>
</dbReference>
<evidence type="ECO:0000259" key="1">
    <source>
        <dbReference type="Pfam" id="PF02463"/>
    </source>
</evidence>
<reference evidence="2" key="1">
    <citation type="submission" date="2015-08" db="UniProtKB">
        <authorList>
            <consortium name="WormBaseParasite"/>
        </authorList>
    </citation>
    <scope>IDENTIFICATION</scope>
</reference>
<name>A0A0K0EEN3_STRER</name>
<dbReference type="InterPro" id="IPR003395">
    <property type="entry name" value="RecF/RecN/SMC_N"/>
</dbReference>
<dbReference type="Gene3D" id="3.40.50.300">
    <property type="entry name" value="P-loop containing nucleotide triphosphate hydrolases"/>
    <property type="match status" value="1"/>
</dbReference>
<dbReference type="AlphaFoldDB" id="A0A0K0EEN3"/>
<dbReference type="PANTHER" id="PTHR43977">
    <property type="entry name" value="STRUCTURAL MAINTENANCE OF CHROMOSOMES PROTEIN 3"/>
    <property type="match status" value="1"/>
</dbReference>
<dbReference type="WBParaSite" id="SSTP_0000794400.1">
    <property type="protein sequence ID" value="SSTP_0000794400.1"/>
    <property type="gene ID" value="SSTP_0000794400"/>
</dbReference>
<organism evidence="2">
    <name type="scientific">Strongyloides stercoralis</name>
    <name type="common">Threadworm</name>
    <dbReference type="NCBI Taxonomy" id="6248"/>
    <lineage>
        <taxon>Eukaryota</taxon>
        <taxon>Metazoa</taxon>
        <taxon>Ecdysozoa</taxon>
        <taxon>Nematoda</taxon>
        <taxon>Chromadorea</taxon>
        <taxon>Rhabditida</taxon>
        <taxon>Tylenchina</taxon>
        <taxon>Panagrolaimomorpha</taxon>
        <taxon>Strongyloidoidea</taxon>
        <taxon>Strongyloididae</taxon>
        <taxon>Strongyloides</taxon>
    </lineage>
</organism>
<dbReference type="STRING" id="6248.A0A0K0EEN3"/>
<dbReference type="InterPro" id="IPR027417">
    <property type="entry name" value="P-loop_NTPase"/>
</dbReference>
<proteinExistence type="predicted"/>
<sequence length="153" mass="18049">MYNVLNAKMEEFMRKLFRSFDCSLYIQCNMTSIEPYLEGTYIYCKLPTKQLRELSQLSTGEKKIISLSMILACHQITLSPFLIFDEVDANMDHERLEFFVATLKSLQSDVQFIIVSHIEEVFNQCDMLFGTVDHQDNRMQVTEIFIVDMREYN</sequence>
<accession>A0A0K0EEN3</accession>
<protein>
    <submittedName>
        <fullName evidence="2">SMC_N domain-containing protein</fullName>
    </submittedName>
</protein>
<evidence type="ECO:0000313" key="2">
    <source>
        <dbReference type="WBParaSite" id="SSTP_0000794400.1"/>
    </source>
</evidence>
<dbReference type="SUPFAM" id="SSF52540">
    <property type="entry name" value="P-loop containing nucleoside triphosphate hydrolases"/>
    <property type="match status" value="1"/>
</dbReference>